<dbReference type="SUPFAM" id="SSF55785">
    <property type="entry name" value="PYP-like sensor domain (PAS domain)"/>
    <property type="match status" value="1"/>
</dbReference>
<dbReference type="Gene3D" id="1.10.8.60">
    <property type="match status" value="1"/>
</dbReference>
<dbReference type="InterPro" id="IPR009057">
    <property type="entry name" value="Homeodomain-like_sf"/>
</dbReference>
<feature type="domain" description="PAS" evidence="6">
    <location>
        <begin position="19"/>
        <end position="51"/>
    </location>
</feature>
<dbReference type="Gene3D" id="3.40.50.300">
    <property type="entry name" value="P-loop containing nucleotide triphosphate hydrolases"/>
    <property type="match status" value="1"/>
</dbReference>
<accession>A0ABS7K4R9</accession>
<evidence type="ECO:0000259" key="6">
    <source>
        <dbReference type="PROSITE" id="PS50112"/>
    </source>
</evidence>
<evidence type="ECO:0000256" key="4">
    <source>
        <dbReference type="ARBA" id="ARBA00023163"/>
    </source>
</evidence>
<keyword evidence="3" id="KW-0805">Transcription regulation</keyword>
<dbReference type="Proteomes" id="UP000769780">
    <property type="component" value="Unassembled WGS sequence"/>
</dbReference>
<dbReference type="PANTHER" id="PTHR32071">
    <property type="entry name" value="TRANSCRIPTIONAL REGULATORY PROTEIN"/>
    <property type="match status" value="1"/>
</dbReference>
<gene>
    <name evidence="7" type="ORF">H0185_10705</name>
</gene>
<dbReference type="Pfam" id="PF00158">
    <property type="entry name" value="Sigma54_activat"/>
    <property type="match status" value="1"/>
</dbReference>
<dbReference type="InterPro" id="IPR000014">
    <property type="entry name" value="PAS"/>
</dbReference>
<feature type="domain" description="Sigma-54 factor interaction" evidence="5">
    <location>
        <begin position="147"/>
        <end position="375"/>
    </location>
</feature>
<dbReference type="InterPro" id="IPR013767">
    <property type="entry name" value="PAS_fold"/>
</dbReference>
<dbReference type="Pfam" id="PF02954">
    <property type="entry name" value="HTH_8"/>
    <property type="match status" value="1"/>
</dbReference>
<keyword evidence="2" id="KW-0067">ATP-binding</keyword>
<dbReference type="EMBL" id="JACWFH010000012">
    <property type="protein sequence ID" value="MBY0097263.1"/>
    <property type="molecule type" value="Genomic_DNA"/>
</dbReference>
<dbReference type="Pfam" id="PF00989">
    <property type="entry name" value="PAS"/>
    <property type="match status" value="1"/>
</dbReference>
<keyword evidence="4" id="KW-0804">Transcription</keyword>
<dbReference type="InterPro" id="IPR025662">
    <property type="entry name" value="Sigma_54_int_dom_ATP-bd_1"/>
</dbReference>
<dbReference type="Pfam" id="PF25601">
    <property type="entry name" value="AAA_lid_14"/>
    <property type="match status" value="1"/>
</dbReference>
<evidence type="ECO:0000256" key="3">
    <source>
        <dbReference type="ARBA" id="ARBA00023015"/>
    </source>
</evidence>
<reference evidence="7 8" key="1">
    <citation type="submission" date="2020-07" db="EMBL/GenBank/DDBJ databases">
        <title>Fungal Genomes of the International Space Station.</title>
        <authorList>
            <person name="Seuylemezian A."/>
            <person name="Singh N.K."/>
            <person name="Wood J."/>
            <person name="Venkateswaran K."/>
        </authorList>
    </citation>
    <scope>NUCLEOTIDE SEQUENCE [LARGE SCALE GENOMIC DNA]</scope>
    <source>
        <strain evidence="7 8">PL-B2</strain>
    </source>
</reference>
<proteinExistence type="predicted"/>
<dbReference type="InterPro" id="IPR002078">
    <property type="entry name" value="Sigma_54_int"/>
</dbReference>
<dbReference type="SUPFAM" id="SSF46689">
    <property type="entry name" value="Homeodomain-like"/>
    <property type="match status" value="1"/>
</dbReference>
<evidence type="ECO:0000259" key="5">
    <source>
        <dbReference type="PROSITE" id="PS50045"/>
    </source>
</evidence>
<evidence type="ECO:0000313" key="8">
    <source>
        <dbReference type="Proteomes" id="UP000769780"/>
    </source>
</evidence>
<dbReference type="PROSITE" id="PS50112">
    <property type="entry name" value="PAS"/>
    <property type="match status" value="1"/>
</dbReference>
<dbReference type="InterPro" id="IPR002197">
    <property type="entry name" value="HTH_Fis"/>
</dbReference>
<keyword evidence="1" id="KW-0547">Nucleotide-binding</keyword>
<evidence type="ECO:0000256" key="1">
    <source>
        <dbReference type="ARBA" id="ARBA00022741"/>
    </source>
</evidence>
<dbReference type="InterPro" id="IPR027417">
    <property type="entry name" value="P-loop_NTPase"/>
</dbReference>
<dbReference type="InterPro" id="IPR003593">
    <property type="entry name" value="AAA+_ATPase"/>
</dbReference>
<comment type="caution">
    <text evidence="7">The sequence shown here is derived from an EMBL/GenBank/DDBJ whole genome shotgun (WGS) entry which is preliminary data.</text>
</comment>
<dbReference type="RefSeq" id="WP_221873488.1">
    <property type="nucleotide sequence ID" value="NZ_JACWFH010000012.1"/>
</dbReference>
<dbReference type="PROSITE" id="PS50045">
    <property type="entry name" value="SIGMA54_INTERACT_4"/>
    <property type="match status" value="1"/>
</dbReference>
<dbReference type="SMART" id="SM00382">
    <property type="entry name" value="AAA"/>
    <property type="match status" value="1"/>
</dbReference>
<sequence>MGKKTSDKNHLAVKNHHDLPSTLFVTDAKGNILISNEFTALTLGLTLEELLKMNVEDLVKAGYYKHSITIEAITTKQKVSRTVDTHRGFHIRSTAIPIFQKDGEVQLVVTTSNEYNGKQPFFDVDPSIVNQSNKNKEQLQQPAIPGIVAESLAMKQIVKVCNQIAAYDSKIYIHGESGTGKEVIARYIYQRSNRTQGPFLTINCASIPSAMFEQELFGYEKGAFVGATEAKKGIFELANDGILFLDEIAEMPLALQAKLLRVIDHNEVRRIGGVQNVPINCRIITATNKDLWKLVKKGVFREDLYYRINVIPIHIPPLRDRKLDLIGLISYFLAEFNGKYGERLVLSADEFQKMLKNDWPGNARELRNYIERLVVTSQNEPDTSKEDAATDWFTLDHFIKNNLCKLNNLKDFAAVAEGRYITNVLETCNGKGIEAAKKLGVDRSVIYRKLKKMDEVLGN</sequence>
<name>A0ABS7K4R9_9BACI</name>
<dbReference type="InterPro" id="IPR058031">
    <property type="entry name" value="AAA_lid_NorR"/>
</dbReference>
<keyword evidence="8" id="KW-1185">Reference proteome</keyword>
<dbReference type="PROSITE" id="PS00675">
    <property type="entry name" value="SIGMA54_INTERACT_1"/>
    <property type="match status" value="1"/>
</dbReference>
<protein>
    <submittedName>
        <fullName evidence="7">Sigma 54-interacting transcriptional regulator</fullName>
    </submittedName>
</protein>
<dbReference type="InterPro" id="IPR035965">
    <property type="entry name" value="PAS-like_dom_sf"/>
</dbReference>
<dbReference type="SUPFAM" id="SSF52540">
    <property type="entry name" value="P-loop containing nucleoside triphosphate hydrolases"/>
    <property type="match status" value="1"/>
</dbReference>
<dbReference type="Gene3D" id="3.30.450.20">
    <property type="entry name" value="PAS domain"/>
    <property type="match status" value="1"/>
</dbReference>
<evidence type="ECO:0000313" key="7">
    <source>
        <dbReference type="EMBL" id="MBY0097263.1"/>
    </source>
</evidence>
<dbReference type="Gene3D" id="1.10.10.60">
    <property type="entry name" value="Homeodomain-like"/>
    <property type="match status" value="1"/>
</dbReference>
<dbReference type="CDD" id="cd00009">
    <property type="entry name" value="AAA"/>
    <property type="match status" value="1"/>
</dbReference>
<evidence type="ECO:0000256" key="2">
    <source>
        <dbReference type="ARBA" id="ARBA00022840"/>
    </source>
</evidence>
<dbReference type="PANTHER" id="PTHR32071:SF121">
    <property type="entry name" value="SIGMA L-DEPENDENT TRANSCRIPTIONAL REGULATOR YQIR-RELATED"/>
    <property type="match status" value="1"/>
</dbReference>
<organism evidence="7 8">
    <name type="scientific">Mesobacillus maritimus</name>
    <dbReference type="NCBI Taxonomy" id="1643336"/>
    <lineage>
        <taxon>Bacteria</taxon>
        <taxon>Bacillati</taxon>
        <taxon>Bacillota</taxon>
        <taxon>Bacilli</taxon>
        <taxon>Bacillales</taxon>
        <taxon>Bacillaceae</taxon>
        <taxon>Mesobacillus</taxon>
    </lineage>
</organism>